<dbReference type="InterPro" id="IPR002293">
    <property type="entry name" value="AA/rel_permease1"/>
</dbReference>
<evidence type="ECO:0000256" key="6">
    <source>
        <dbReference type="ARBA" id="ARBA00022989"/>
    </source>
</evidence>
<comment type="subcellular location">
    <subcellularLocation>
        <location evidence="1">Apical cell membrane</location>
        <topology evidence="1">Multi-pass membrane protein</topology>
    </subcellularLocation>
</comment>
<evidence type="ECO:0000313" key="10">
    <source>
        <dbReference type="Ensembl" id="ENSECRP00000006100.1"/>
    </source>
</evidence>
<dbReference type="GeneTree" id="ENSGT00940000163578"/>
<reference evidence="10" key="2">
    <citation type="submission" date="2025-08" db="UniProtKB">
        <authorList>
            <consortium name="Ensembl"/>
        </authorList>
    </citation>
    <scope>IDENTIFICATION</scope>
</reference>
<comment type="similarity">
    <text evidence="2">Belongs to the amino acid-polyamine-organocation (APC) superfamily.</text>
</comment>
<dbReference type="Ensembl" id="ENSECRT00000006199.1">
    <property type="protein sequence ID" value="ENSECRP00000006100.1"/>
    <property type="gene ID" value="ENSECRG00000004054.1"/>
</dbReference>
<gene>
    <name evidence="10" type="primary">LOC114653859</name>
</gene>
<evidence type="ECO:0000256" key="1">
    <source>
        <dbReference type="ARBA" id="ARBA00004424"/>
    </source>
</evidence>
<proteinExistence type="inferred from homology"/>
<keyword evidence="4" id="KW-1003">Cell membrane</keyword>
<keyword evidence="5 9" id="KW-0812">Transmembrane</keyword>
<dbReference type="AlphaFoldDB" id="A0A8C4RQH9"/>
<evidence type="ECO:0000256" key="3">
    <source>
        <dbReference type="ARBA" id="ARBA00022448"/>
    </source>
</evidence>
<reference evidence="10" key="3">
    <citation type="submission" date="2025-09" db="UniProtKB">
        <authorList>
            <consortium name="Ensembl"/>
        </authorList>
    </citation>
    <scope>IDENTIFICATION</scope>
</reference>
<feature type="transmembrane region" description="Helical" evidence="9">
    <location>
        <begin position="262"/>
        <end position="284"/>
    </location>
</feature>
<feature type="transmembrane region" description="Helical" evidence="9">
    <location>
        <begin position="384"/>
        <end position="404"/>
    </location>
</feature>
<dbReference type="GO" id="GO:0015179">
    <property type="term" value="F:L-amino acid transmembrane transporter activity"/>
    <property type="evidence" value="ECO:0007669"/>
    <property type="project" value="TreeGrafter"/>
</dbReference>
<dbReference type="GO" id="GO:0016324">
    <property type="term" value="C:apical plasma membrane"/>
    <property type="evidence" value="ECO:0007669"/>
    <property type="project" value="UniProtKB-SubCell"/>
</dbReference>
<evidence type="ECO:0000313" key="11">
    <source>
        <dbReference type="Proteomes" id="UP000694620"/>
    </source>
</evidence>
<accession>A0A8C4RQH9</accession>
<feature type="transmembrane region" description="Helical" evidence="9">
    <location>
        <begin position="416"/>
        <end position="437"/>
    </location>
</feature>
<reference evidence="10" key="1">
    <citation type="submission" date="2021-06" db="EMBL/GenBank/DDBJ databases">
        <authorList>
            <consortium name="Wellcome Sanger Institute Data Sharing"/>
        </authorList>
    </citation>
    <scope>NUCLEOTIDE SEQUENCE [LARGE SCALE GENOMIC DNA]</scope>
</reference>
<feature type="transmembrane region" description="Helical" evidence="9">
    <location>
        <begin position="41"/>
        <end position="62"/>
    </location>
</feature>
<feature type="transmembrane region" description="Helical" evidence="9">
    <location>
        <begin position="69"/>
        <end position="90"/>
    </location>
</feature>
<feature type="transmembrane region" description="Helical" evidence="9">
    <location>
        <begin position="359"/>
        <end position="378"/>
    </location>
</feature>
<feature type="transmembrane region" description="Helical" evidence="9">
    <location>
        <begin position="443"/>
        <end position="464"/>
    </location>
</feature>
<feature type="transmembrane region" description="Helical" evidence="9">
    <location>
        <begin position="161"/>
        <end position="181"/>
    </location>
</feature>
<protein>
    <submittedName>
        <fullName evidence="10">B(0,+)-type amino acid transporter 1-like</fullName>
    </submittedName>
</protein>
<dbReference type="Proteomes" id="UP000694620">
    <property type="component" value="Chromosome 6"/>
</dbReference>
<keyword evidence="7 9" id="KW-0472">Membrane</keyword>
<dbReference type="PIRSF" id="PIRSF006060">
    <property type="entry name" value="AA_transporter"/>
    <property type="match status" value="1"/>
</dbReference>
<evidence type="ECO:0000256" key="2">
    <source>
        <dbReference type="ARBA" id="ARBA00009523"/>
    </source>
</evidence>
<evidence type="ECO:0000256" key="9">
    <source>
        <dbReference type="SAM" id="Phobius"/>
    </source>
</evidence>
<name>A0A8C4RQH9_ERPCA</name>
<keyword evidence="6 9" id="KW-1133">Transmembrane helix</keyword>
<sequence>IVLISLVRRQYWIPQTEKNNISKEKGAGGIYFRKAVGYWEGFSFIVGIVIGSGIFIAPTGVIRFSHLNVGVALCIWGACGLLSLMAALCYAELGVSLPSSGGSYYYSKRALGSIPAFIYMCVMVFFLRPASCAAKALTLSEYALQPFYGECEAPEVTKKSLAVAVLLFLTIINCFNTKWAVLVQKVFTFLKILALTVIIFGGISQLYNGKTGSLANGFSGEIASVSDLAQAIYQGMWAYSGWSAVNTIAEELKNPRKNIPRCISTALPVVTLLYVLVNVSYLTVMTPKEMTMSAAVGNTWASRVLGSFFWIIPMSVAISTFGSINGSTFLQGRLKYAASREGHLPSFFSMLNIHHLTPAPGIILSGLLSILFVISSSLLTLTSYFGFFSWVVITMTCISLLVLRYREPDLPRPYKVPLPIVLLTIGAGIFFILAPIIRSPKKQYIYGLLAMFGSLIFYVPFVHFKLRFKFFDKVTYIMQLLCEVSFIDESKAFKGK</sequence>
<organism evidence="10 11">
    <name type="scientific">Erpetoichthys calabaricus</name>
    <name type="common">Rope fish</name>
    <name type="synonym">Calamoichthys calabaricus</name>
    <dbReference type="NCBI Taxonomy" id="27687"/>
    <lineage>
        <taxon>Eukaryota</taxon>
        <taxon>Metazoa</taxon>
        <taxon>Chordata</taxon>
        <taxon>Craniata</taxon>
        <taxon>Vertebrata</taxon>
        <taxon>Euteleostomi</taxon>
        <taxon>Actinopterygii</taxon>
        <taxon>Polypteriformes</taxon>
        <taxon>Polypteridae</taxon>
        <taxon>Erpetoichthys</taxon>
    </lineage>
</organism>
<evidence type="ECO:0000256" key="8">
    <source>
        <dbReference type="ARBA" id="ARBA00023157"/>
    </source>
</evidence>
<keyword evidence="3" id="KW-0813">Transport</keyword>
<dbReference type="Gene3D" id="1.20.1740.10">
    <property type="entry name" value="Amino acid/polyamine transporter I"/>
    <property type="match status" value="1"/>
</dbReference>
<feature type="transmembrane region" description="Helical" evidence="9">
    <location>
        <begin position="304"/>
        <end position="324"/>
    </location>
</feature>
<dbReference type="InterPro" id="IPR050598">
    <property type="entry name" value="AminoAcid_Transporter"/>
</dbReference>
<dbReference type="Pfam" id="PF13520">
    <property type="entry name" value="AA_permease_2"/>
    <property type="match status" value="1"/>
</dbReference>
<dbReference type="FunFam" id="1.20.1740.10:FF:000036">
    <property type="entry name" value="Solute carrier family 7 member 13"/>
    <property type="match status" value="1"/>
</dbReference>
<dbReference type="PANTHER" id="PTHR11785:SF348">
    <property type="entry name" value="ASC-TYPE AMINO ACID TRANSPORTER 2"/>
    <property type="match status" value="1"/>
</dbReference>
<keyword evidence="11" id="KW-1185">Reference proteome</keyword>
<evidence type="ECO:0000256" key="7">
    <source>
        <dbReference type="ARBA" id="ARBA00023136"/>
    </source>
</evidence>
<dbReference type="PANTHER" id="PTHR11785">
    <property type="entry name" value="AMINO ACID TRANSPORTER"/>
    <property type="match status" value="1"/>
</dbReference>
<evidence type="ECO:0000256" key="4">
    <source>
        <dbReference type="ARBA" id="ARBA00022475"/>
    </source>
</evidence>
<evidence type="ECO:0000256" key="5">
    <source>
        <dbReference type="ARBA" id="ARBA00022692"/>
    </source>
</evidence>
<feature type="transmembrane region" description="Helical" evidence="9">
    <location>
        <begin position="110"/>
        <end position="127"/>
    </location>
</feature>
<feature type="transmembrane region" description="Helical" evidence="9">
    <location>
        <begin position="187"/>
        <end position="207"/>
    </location>
</feature>
<keyword evidence="8" id="KW-1015">Disulfide bond</keyword>